<organism evidence="1 2">
    <name type="scientific">Pisolithus tinctorius Marx 270</name>
    <dbReference type="NCBI Taxonomy" id="870435"/>
    <lineage>
        <taxon>Eukaryota</taxon>
        <taxon>Fungi</taxon>
        <taxon>Dikarya</taxon>
        <taxon>Basidiomycota</taxon>
        <taxon>Agaricomycotina</taxon>
        <taxon>Agaricomycetes</taxon>
        <taxon>Agaricomycetidae</taxon>
        <taxon>Boletales</taxon>
        <taxon>Sclerodermatineae</taxon>
        <taxon>Pisolithaceae</taxon>
        <taxon>Pisolithus</taxon>
    </lineage>
</organism>
<dbReference type="EMBL" id="KN831967">
    <property type="protein sequence ID" value="KIO05292.1"/>
    <property type="molecule type" value="Genomic_DNA"/>
</dbReference>
<evidence type="ECO:0000313" key="1">
    <source>
        <dbReference type="EMBL" id="KIO05292.1"/>
    </source>
</evidence>
<dbReference type="InParanoid" id="A0A0C3K6T1"/>
<reference evidence="2" key="2">
    <citation type="submission" date="2015-01" db="EMBL/GenBank/DDBJ databases">
        <title>Evolutionary Origins and Diversification of the Mycorrhizal Mutualists.</title>
        <authorList>
            <consortium name="DOE Joint Genome Institute"/>
            <consortium name="Mycorrhizal Genomics Consortium"/>
            <person name="Kohler A."/>
            <person name="Kuo A."/>
            <person name="Nagy L.G."/>
            <person name="Floudas D."/>
            <person name="Copeland A."/>
            <person name="Barry K.W."/>
            <person name="Cichocki N."/>
            <person name="Veneault-Fourrey C."/>
            <person name="LaButti K."/>
            <person name="Lindquist E.A."/>
            <person name="Lipzen A."/>
            <person name="Lundell T."/>
            <person name="Morin E."/>
            <person name="Murat C."/>
            <person name="Riley R."/>
            <person name="Ohm R."/>
            <person name="Sun H."/>
            <person name="Tunlid A."/>
            <person name="Henrissat B."/>
            <person name="Grigoriev I.V."/>
            <person name="Hibbett D.S."/>
            <person name="Martin F."/>
        </authorList>
    </citation>
    <scope>NUCLEOTIDE SEQUENCE [LARGE SCALE GENOMIC DNA]</scope>
    <source>
        <strain evidence="2">Marx 270</strain>
    </source>
</reference>
<sequence>MDPREAEEHAAGRNSVRRKVRKDLLTTFTSPSAARVVTILNSLIVAFKSAGIMNTELSGRCVTLVRPFN</sequence>
<name>A0A0C3K6T1_PISTI</name>
<protein>
    <submittedName>
        <fullName evidence="1">Uncharacterized protein</fullName>
    </submittedName>
</protein>
<accession>A0A0C3K6T1</accession>
<keyword evidence="2" id="KW-1185">Reference proteome</keyword>
<dbReference type="HOGENOM" id="CLU_2776958_0_0_1"/>
<dbReference type="Proteomes" id="UP000054217">
    <property type="component" value="Unassembled WGS sequence"/>
</dbReference>
<dbReference type="AlphaFoldDB" id="A0A0C3K6T1"/>
<evidence type="ECO:0000313" key="2">
    <source>
        <dbReference type="Proteomes" id="UP000054217"/>
    </source>
</evidence>
<proteinExistence type="predicted"/>
<gene>
    <name evidence="1" type="ORF">M404DRAFT_999891</name>
</gene>
<reference evidence="1 2" key="1">
    <citation type="submission" date="2014-04" db="EMBL/GenBank/DDBJ databases">
        <authorList>
            <consortium name="DOE Joint Genome Institute"/>
            <person name="Kuo A."/>
            <person name="Kohler A."/>
            <person name="Costa M.D."/>
            <person name="Nagy L.G."/>
            <person name="Floudas D."/>
            <person name="Copeland A."/>
            <person name="Barry K.W."/>
            <person name="Cichocki N."/>
            <person name="Veneault-Fourrey C."/>
            <person name="LaButti K."/>
            <person name="Lindquist E.A."/>
            <person name="Lipzen A."/>
            <person name="Lundell T."/>
            <person name="Morin E."/>
            <person name="Murat C."/>
            <person name="Sun H."/>
            <person name="Tunlid A."/>
            <person name="Henrissat B."/>
            <person name="Grigoriev I.V."/>
            <person name="Hibbett D.S."/>
            <person name="Martin F."/>
            <person name="Nordberg H.P."/>
            <person name="Cantor M.N."/>
            <person name="Hua S.X."/>
        </authorList>
    </citation>
    <scope>NUCLEOTIDE SEQUENCE [LARGE SCALE GENOMIC DNA]</scope>
    <source>
        <strain evidence="1 2">Marx 270</strain>
    </source>
</reference>